<comment type="caution">
    <text evidence="2">The sequence shown here is derived from an EMBL/GenBank/DDBJ whole genome shotgun (WGS) entry which is preliminary data.</text>
</comment>
<protein>
    <submittedName>
        <fullName evidence="2">Uncharacterized protein</fullName>
    </submittedName>
</protein>
<evidence type="ECO:0000313" key="3">
    <source>
        <dbReference type="Proteomes" id="UP000636709"/>
    </source>
</evidence>
<dbReference type="OrthoDB" id="670495at2759"/>
<keyword evidence="3" id="KW-1185">Reference proteome</keyword>
<evidence type="ECO:0000313" key="2">
    <source>
        <dbReference type="EMBL" id="KAF8672920.1"/>
    </source>
</evidence>
<feature type="signal peptide" evidence="1">
    <location>
        <begin position="1"/>
        <end position="28"/>
    </location>
</feature>
<sequence length="86" mass="9683">MAKIVHCLMATLFVILVMIPFNSPFSQAACMGPWCGVPCFPPKDNHCTNTRCGYFCQYLGYDPFYAYCKRPKPGKKQVYLCCCPGP</sequence>
<gene>
    <name evidence="2" type="ORF">HU200_049145</name>
</gene>
<keyword evidence="1" id="KW-0732">Signal</keyword>
<organism evidence="2 3">
    <name type="scientific">Digitaria exilis</name>
    <dbReference type="NCBI Taxonomy" id="1010633"/>
    <lineage>
        <taxon>Eukaryota</taxon>
        <taxon>Viridiplantae</taxon>
        <taxon>Streptophyta</taxon>
        <taxon>Embryophyta</taxon>
        <taxon>Tracheophyta</taxon>
        <taxon>Spermatophyta</taxon>
        <taxon>Magnoliopsida</taxon>
        <taxon>Liliopsida</taxon>
        <taxon>Poales</taxon>
        <taxon>Poaceae</taxon>
        <taxon>PACMAD clade</taxon>
        <taxon>Panicoideae</taxon>
        <taxon>Panicodae</taxon>
        <taxon>Paniceae</taxon>
        <taxon>Anthephorinae</taxon>
        <taxon>Digitaria</taxon>
    </lineage>
</organism>
<feature type="chain" id="PRO_5032509053" evidence="1">
    <location>
        <begin position="29"/>
        <end position="86"/>
    </location>
</feature>
<dbReference type="AlphaFoldDB" id="A0A835AVF0"/>
<name>A0A835AVF0_9POAL</name>
<reference evidence="2" key="1">
    <citation type="submission" date="2020-07" db="EMBL/GenBank/DDBJ databases">
        <title>Genome sequence and genetic diversity analysis of an under-domesticated orphan crop, white fonio (Digitaria exilis).</title>
        <authorList>
            <person name="Bennetzen J.L."/>
            <person name="Chen S."/>
            <person name="Ma X."/>
            <person name="Wang X."/>
            <person name="Yssel A.E.J."/>
            <person name="Chaluvadi S.R."/>
            <person name="Johnson M."/>
            <person name="Gangashetty P."/>
            <person name="Hamidou F."/>
            <person name="Sanogo M.D."/>
            <person name="Zwaenepoel A."/>
            <person name="Wallace J."/>
            <person name="Van De Peer Y."/>
            <person name="Van Deynze A."/>
        </authorList>
    </citation>
    <scope>NUCLEOTIDE SEQUENCE</scope>
    <source>
        <tissue evidence="2">Leaves</tissue>
    </source>
</reference>
<proteinExistence type="predicted"/>
<dbReference type="EMBL" id="JACEFO010002213">
    <property type="protein sequence ID" value="KAF8672920.1"/>
    <property type="molecule type" value="Genomic_DNA"/>
</dbReference>
<dbReference type="Proteomes" id="UP000636709">
    <property type="component" value="Unassembled WGS sequence"/>
</dbReference>
<evidence type="ECO:0000256" key="1">
    <source>
        <dbReference type="SAM" id="SignalP"/>
    </source>
</evidence>
<accession>A0A835AVF0</accession>